<proteinExistence type="predicted"/>
<feature type="domain" description="PucR C-terminal helix-turn-helix" evidence="1">
    <location>
        <begin position="88"/>
        <end position="140"/>
    </location>
</feature>
<accession>A0AAE3E5Z8</accession>
<dbReference type="InterPro" id="IPR042070">
    <property type="entry name" value="PucR_C-HTH_sf"/>
</dbReference>
<name>A0AAE3E5Z8_9FIRM</name>
<dbReference type="RefSeq" id="WP_308732425.1">
    <property type="nucleotide sequence ID" value="NZ_JAJEQN010000053.1"/>
</dbReference>
<organism evidence="2 3">
    <name type="scientific">Anthropogastromicrobium aceti</name>
    <dbReference type="NCBI Taxonomy" id="2981768"/>
    <lineage>
        <taxon>Bacteria</taxon>
        <taxon>Bacillati</taxon>
        <taxon>Bacillota</taxon>
        <taxon>Clostridia</taxon>
        <taxon>Lachnospirales</taxon>
        <taxon>Lachnospiraceae</taxon>
        <taxon>Anthropogastromicrobium</taxon>
    </lineage>
</organism>
<dbReference type="PANTHER" id="PTHR33744">
    <property type="entry name" value="CARBOHYDRATE DIACID REGULATOR"/>
    <property type="match status" value="1"/>
</dbReference>
<dbReference type="InterPro" id="IPR025736">
    <property type="entry name" value="PucR_C-HTH_dom"/>
</dbReference>
<gene>
    <name evidence="2" type="ORF">LKD48_14750</name>
</gene>
<protein>
    <submittedName>
        <fullName evidence="2">Helix-turn-helix domain-containing protein</fullName>
    </submittedName>
</protein>
<dbReference type="Pfam" id="PF13556">
    <property type="entry name" value="HTH_30"/>
    <property type="match status" value="1"/>
</dbReference>
<dbReference type="EMBL" id="JAJEQN010000053">
    <property type="protein sequence ID" value="MCC2222862.1"/>
    <property type="molecule type" value="Genomic_DNA"/>
</dbReference>
<keyword evidence="3" id="KW-1185">Reference proteome</keyword>
<dbReference type="Gene3D" id="1.10.10.2840">
    <property type="entry name" value="PucR C-terminal helix-turn-helix domain"/>
    <property type="match status" value="1"/>
</dbReference>
<dbReference type="AlphaFoldDB" id="A0AAE3E5Z8"/>
<sequence>MIGQEIVEKQYVAVGKASTFVSLRPKGTIMVDGSTSIAPLMEVINVCTVAQLRTSLLLKSLEGRSDLIAKEIHRLAAYDKEKDTQYCETLYRYLTCCRSLKKTCDALFAHRNTVLYRIRRIRDDFNIPLDDPAVHADLLLGSSLLLFEEKGPDFFINIKNNREE</sequence>
<evidence type="ECO:0000259" key="1">
    <source>
        <dbReference type="Pfam" id="PF13556"/>
    </source>
</evidence>
<comment type="caution">
    <text evidence="2">The sequence shown here is derived from an EMBL/GenBank/DDBJ whole genome shotgun (WGS) entry which is preliminary data.</text>
</comment>
<dbReference type="Proteomes" id="UP001198200">
    <property type="component" value="Unassembled WGS sequence"/>
</dbReference>
<reference evidence="2 3" key="1">
    <citation type="submission" date="2021-10" db="EMBL/GenBank/DDBJ databases">
        <title>Anaerobic single-cell dispensing facilitates the cultivation of human gut bacteria.</title>
        <authorList>
            <person name="Afrizal A."/>
        </authorList>
    </citation>
    <scope>NUCLEOTIDE SEQUENCE [LARGE SCALE GENOMIC DNA]</scope>
    <source>
        <strain evidence="2 3">CLA-AA-H224</strain>
    </source>
</reference>
<evidence type="ECO:0000313" key="2">
    <source>
        <dbReference type="EMBL" id="MCC2222862.1"/>
    </source>
</evidence>
<dbReference type="InterPro" id="IPR051448">
    <property type="entry name" value="CdaR-like_regulators"/>
</dbReference>
<evidence type="ECO:0000313" key="3">
    <source>
        <dbReference type="Proteomes" id="UP001198200"/>
    </source>
</evidence>